<gene>
    <name evidence="2" type="ORF">SAMN04488079_106191</name>
</gene>
<dbReference type="EMBL" id="FOSH01000006">
    <property type="protein sequence ID" value="SFK21591.1"/>
    <property type="molecule type" value="Genomic_DNA"/>
</dbReference>
<evidence type="ECO:0000313" key="3">
    <source>
        <dbReference type="Proteomes" id="UP000198924"/>
    </source>
</evidence>
<dbReference type="AlphaFoldDB" id="A0A1I3XRB5"/>
<proteinExistence type="predicted"/>
<evidence type="ECO:0000256" key="1">
    <source>
        <dbReference type="SAM" id="Phobius"/>
    </source>
</evidence>
<dbReference type="InterPro" id="IPR016768">
    <property type="entry name" value="UCP019883"/>
</dbReference>
<evidence type="ECO:0000313" key="2">
    <source>
        <dbReference type="EMBL" id="SFK21591.1"/>
    </source>
</evidence>
<keyword evidence="1" id="KW-1133">Transmembrane helix</keyword>
<dbReference type="Pfam" id="PF10993">
    <property type="entry name" value="DUF2818"/>
    <property type="match status" value="1"/>
</dbReference>
<feature type="transmembrane region" description="Helical" evidence="1">
    <location>
        <begin position="67"/>
        <end position="90"/>
    </location>
</feature>
<keyword evidence="1" id="KW-0812">Transmembrane</keyword>
<evidence type="ECO:0008006" key="4">
    <source>
        <dbReference type="Google" id="ProtNLM"/>
    </source>
</evidence>
<reference evidence="3" key="1">
    <citation type="submission" date="2016-10" db="EMBL/GenBank/DDBJ databases">
        <authorList>
            <person name="Varghese N."/>
            <person name="Submissions S."/>
        </authorList>
    </citation>
    <scope>NUCLEOTIDE SEQUENCE [LARGE SCALE GENOMIC DNA]</scope>
    <source>
        <strain evidence="3">DSM 11578</strain>
    </source>
</reference>
<keyword evidence="1" id="KW-0472">Membrane</keyword>
<sequence length="100" mass="12038">MSIWLMLGLFFILANLPWIGDRVFFVYALERKSNWIRLFELIVYFFISLGIGMAFETRFSGDIYTQGWEFFVTVFSLFLVLSVPGVVYRYQWLPMQHRFK</sequence>
<feature type="transmembrane region" description="Helical" evidence="1">
    <location>
        <begin position="35"/>
        <end position="55"/>
    </location>
</feature>
<dbReference type="RefSeq" id="WP_091712833.1">
    <property type="nucleotide sequence ID" value="NZ_FOSH01000006.1"/>
</dbReference>
<accession>A0A1I3XRB5</accession>
<keyword evidence="3" id="KW-1185">Reference proteome</keyword>
<name>A0A1I3XRB5_9GAMM</name>
<dbReference type="STRING" id="45496.SAMN04488079_106191"/>
<protein>
    <recommendedName>
        <fullName evidence="4">DUF2818 domain-containing protein</fullName>
    </recommendedName>
</protein>
<dbReference type="OrthoDB" id="5785537at2"/>
<feature type="transmembrane region" description="Helical" evidence="1">
    <location>
        <begin position="6"/>
        <end position="28"/>
    </location>
</feature>
<dbReference type="Proteomes" id="UP000198924">
    <property type="component" value="Unassembled WGS sequence"/>
</dbReference>
<organism evidence="2 3">
    <name type="scientific">Methylophaga sulfidovorans</name>
    <dbReference type="NCBI Taxonomy" id="45496"/>
    <lineage>
        <taxon>Bacteria</taxon>
        <taxon>Pseudomonadati</taxon>
        <taxon>Pseudomonadota</taxon>
        <taxon>Gammaproteobacteria</taxon>
        <taxon>Thiotrichales</taxon>
        <taxon>Piscirickettsiaceae</taxon>
        <taxon>Methylophaga</taxon>
    </lineage>
</organism>